<feature type="transmembrane region" description="Helical" evidence="1">
    <location>
        <begin position="339"/>
        <end position="356"/>
    </location>
</feature>
<feature type="transmembrane region" description="Helical" evidence="1">
    <location>
        <begin position="252"/>
        <end position="270"/>
    </location>
</feature>
<evidence type="ECO:0000259" key="3">
    <source>
        <dbReference type="Pfam" id="PF19040"/>
    </source>
</evidence>
<name>A0A6J6HXZ7_9ZZZZ</name>
<dbReference type="AlphaFoldDB" id="A0A6J6HXZ7"/>
<keyword evidence="1" id="KW-0812">Transmembrane</keyword>
<evidence type="ECO:0000256" key="1">
    <source>
        <dbReference type="SAM" id="Phobius"/>
    </source>
</evidence>
<feature type="transmembrane region" description="Helical" evidence="1">
    <location>
        <begin position="164"/>
        <end position="181"/>
    </location>
</feature>
<dbReference type="PANTHER" id="PTHR23028">
    <property type="entry name" value="ACETYLTRANSFERASE"/>
    <property type="match status" value="1"/>
</dbReference>
<accession>A0A6J6HXZ7</accession>
<dbReference type="InterPro" id="IPR043968">
    <property type="entry name" value="SGNH"/>
</dbReference>
<feature type="transmembrane region" description="Helical" evidence="1">
    <location>
        <begin position="188"/>
        <end position="211"/>
    </location>
</feature>
<feature type="domain" description="SGNH" evidence="3">
    <location>
        <begin position="464"/>
        <end position="686"/>
    </location>
</feature>
<protein>
    <submittedName>
        <fullName evidence="4">Unannotated protein</fullName>
    </submittedName>
</protein>
<feature type="transmembrane region" description="Helical" evidence="1">
    <location>
        <begin position="217"/>
        <end position="240"/>
    </location>
</feature>
<dbReference type="Pfam" id="PF01757">
    <property type="entry name" value="Acyl_transf_3"/>
    <property type="match status" value="1"/>
</dbReference>
<feature type="transmembrane region" description="Helical" evidence="1">
    <location>
        <begin position="376"/>
        <end position="395"/>
    </location>
</feature>
<gene>
    <name evidence="4" type="ORF">UFOPK1939_00357</name>
</gene>
<dbReference type="InterPro" id="IPR050879">
    <property type="entry name" value="Acyltransferase_3"/>
</dbReference>
<dbReference type="GO" id="GO:0009103">
    <property type="term" value="P:lipopolysaccharide biosynthetic process"/>
    <property type="evidence" value="ECO:0007669"/>
    <property type="project" value="TreeGrafter"/>
</dbReference>
<dbReference type="Pfam" id="PF19040">
    <property type="entry name" value="SGNH"/>
    <property type="match status" value="1"/>
</dbReference>
<feature type="transmembrane region" description="Helical" evidence="1">
    <location>
        <begin position="276"/>
        <end position="295"/>
    </location>
</feature>
<feature type="transmembrane region" description="Helical" evidence="1">
    <location>
        <begin position="316"/>
        <end position="333"/>
    </location>
</feature>
<dbReference type="InterPro" id="IPR002656">
    <property type="entry name" value="Acyl_transf_3_dom"/>
</dbReference>
<dbReference type="EMBL" id="CAEZVF010000034">
    <property type="protein sequence ID" value="CAB4618130.1"/>
    <property type="molecule type" value="Genomic_DNA"/>
</dbReference>
<organism evidence="4">
    <name type="scientific">freshwater metagenome</name>
    <dbReference type="NCBI Taxonomy" id="449393"/>
    <lineage>
        <taxon>unclassified sequences</taxon>
        <taxon>metagenomes</taxon>
        <taxon>ecological metagenomes</taxon>
    </lineage>
</organism>
<dbReference type="GO" id="GO:0016747">
    <property type="term" value="F:acyltransferase activity, transferring groups other than amino-acyl groups"/>
    <property type="evidence" value="ECO:0007669"/>
    <property type="project" value="InterPro"/>
</dbReference>
<sequence>MAMTRVGAEGEVDAAAPVAHKRRFRPDIQAMRALAVTLVVIFHLWPSALPGGYVGVDVFFVLSGFLMSSHLLHVENRSGKEVLDFWSRRIRRIIPVALFVLVFTLIAGRLLLPPTRWSPDALGVIASATFWENWNLAISSVQYLAADDAPTLTQHFWSLSVEEQFYLVWPLMFAAAALIAARLRKSRLAWITAGITAVVVISLLISIRWTAVEPGSAYFSTFTRVWELALGGLCAVLLPFVGRLTPVVRKAMMWAGLVFIIGSAAAYSTSTAFPGTAALVPTLGSALLIAGGSVGEWDKSFLVKPQWIQWTGNASYSIYLWHWPLFVLASFVLLDHPALIGPAALVLTIALSALSLPLIEKRFRDAFSKKTPKQHFSALAIGIAIVVGLASLQLLEVSRNQRANEQAASSLQSDRPECFGAAALVSGPDICPVTNTTVLIPTPTKAKLDKSDAYRDGCWSNEPFKKRPVCTYGNGPIQVALVGNSHAGQWLPTLQDVAKKRGWTITTYLVSRCNLTTLPLQFDTEAKTQACLDYGQWVLDQTQGKKFDLVITSERQSLPLQGATWEETKTRAVGGYQEYLKKWTSSGTKVIVLKDTPDPGRTIKNVPDCVAAYKDYQQRCSGTPTTWKWMDPLTDAASAAGSGVDVIKMNQYLCTQTTCPPVIGSVVVYFDASHMTATFARTLTGFLDKKIAALT</sequence>
<feature type="domain" description="Acyltransferase 3" evidence="2">
    <location>
        <begin position="27"/>
        <end position="354"/>
    </location>
</feature>
<feature type="transmembrane region" description="Helical" evidence="1">
    <location>
        <begin position="52"/>
        <end position="72"/>
    </location>
</feature>
<dbReference type="PANTHER" id="PTHR23028:SF53">
    <property type="entry name" value="ACYL_TRANSF_3 DOMAIN-CONTAINING PROTEIN"/>
    <property type="match status" value="1"/>
</dbReference>
<keyword evidence="1" id="KW-1133">Transmembrane helix</keyword>
<feature type="transmembrane region" description="Helical" evidence="1">
    <location>
        <begin position="93"/>
        <end position="112"/>
    </location>
</feature>
<dbReference type="GO" id="GO:0016020">
    <property type="term" value="C:membrane"/>
    <property type="evidence" value="ECO:0007669"/>
    <property type="project" value="TreeGrafter"/>
</dbReference>
<evidence type="ECO:0000313" key="4">
    <source>
        <dbReference type="EMBL" id="CAB4618130.1"/>
    </source>
</evidence>
<evidence type="ECO:0000259" key="2">
    <source>
        <dbReference type="Pfam" id="PF01757"/>
    </source>
</evidence>
<proteinExistence type="predicted"/>
<reference evidence="4" key="1">
    <citation type="submission" date="2020-05" db="EMBL/GenBank/DDBJ databases">
        <authorList>
            <person name="Chiriac C."/>
            <person name="Salcher M."/>
            <person name="Ghai R."/>
            <person name="Kavagutti S V."/>
        </authorList>
    </citation>
    <scope>NUCLEOTIDE SEQUENCE</scope>
</reference>
<keyword evidence="1" id="KW-0472">Membrane</keyword>
<feature type="transmembrane region" description="Helical" evidence="1">
    <location>
        <begin position="30"/>
        <end position="46"/>
    </location>
</feature>